<dbReference type="AlphaFoldDB" id="A0A0G1BWK3"/>
<dbReference type="Gene3D" id="1.10.10.10">
    <property type="entry name" value="Winged helix-like DNA-binding domain superfamily/Winged helix DNA-binding domain"/>
    <property type="match status" value="1"/>
</dbReference>
<feature type="domain" description="RNA polymerase sigma factor 70 region 4 type 2" evidence="6">
    <location>
        <begin position="129"/>
        <end position="177"/>
    </location>
</feature>
<dbReference type="InterPro" id="IPR013249">
    <property type="entry name" value="RNA_pol_sigma70_r4_t2"/>
</dbReference>
<evidence type="ECO:0000256" key="4">
    <source>
        <dbReference type="ARBA" id="ARBA00023163"/>
    </source>
</evidence>
<keyword evidence="2" id="KW-0805">Transcription regulation</keyword>
<dbReference type="SUPFAM" id="SSF88946">
    <property type="entry name" value="Sigma2 domain of RNA polymerase sigma factors"/>
    <property type="match status" value="1"/>
</dbReference>
<dbReference type="InterPro" id="IPR013325">
    <property type="entry name" value="RNA_pol_sigma_r2"/>
</dbReference>
<dbReference type="GO" id="GO:0006352">
    <property type="term" value="P:DNA-templated transcription initiation"/>
    <property type="evidence" value="ECO:0007669"/>
    <property type="project" value="InterPro"/>
</dbReference>
<dbReference type="InterPro" id="IPR013324">
    <property type="entry name" value="RNA_pol_sigma_r3/r4-like"/>
</dbReference>
<proteinExistence type="inferred from homology"/>
<keyword evidence="3" id="KW-0731">Sigma factor</keyword>
<dbReference type="CDD" id="cd06171">
    <property type="entry name" value="Sigma70_r4"/>
    <property type="match status" value="1"/>
</dbReference>
<dbReference type="Pfam" id="PF08281">
    <property type="entry name" value="Sigma70_r4_2"/>
    <property type="match status" value="1"/>
</dbReference>
<dbReference type="SUPFAM" id="SSF88659">
    <property type="entry name" value="Sigma3 and sigma4 domains of RNA polymerase sigma factors"/>
    <property type="match status" value="1"/>
</dbReference>
<evidence type="ECO:0000256" key="1">
    <source>
        <dbReference type="ARBA" id="ARBA00010641"/>
    </source>
</evidence>
<evidence type="ECO:0000256" key="3">
    <source>
        <dbReference type="ARBA" id="ARBA00023082"/>
    </source>
</evidence>
<dbReference type="PANTHER" id="PTHR43133">
    <property type="entry name" value="RNA POLYMERASE ECF-TYPE SIGMA FACTO"/>
    <property type="match status" value="1"/>
</dbReference>
<dbReference type="GO" id="GO:0016987">
    <property type="term" value="F:sigma factor activity"/>
    <property type="evidence" value="ECO:0007669"/>
    <property type="project" value="UniProtKB-KW"/>
</dbReference>
<dbReference type="Gene3D" id="1.10.1740.10">
    <property type="match status" value="1"/>
</dbReference>
<keyword evidence="4" id="KW-0804">Transcription</keyword>
<dbReference type="InterPro" id="IPR036388">
    <property type="entry name" value="WH-like_DNA-bd_sf"/>
</dbReference>
<dbReference type="EMBL" id="LCCZ01000051">
    <property type="protein sequence ID" value="KKS41828.1"/>
    <property type="molecule type" value="Genomic_DNA"/>
</dbReference>
<dbReference type="InterPro" id="IPR007627">
    <property type="entry name" value="RNA_pol_sigma70_r2"/>
</dbReference>
<evidence type="ECO:0000313" key="7">
    <source>
        <dbReference type="EMBL" id="KKS41828.1"/>
    </source>
</evidence>
<protein>
    <submittedName>
        <fullName evidence="7">RNA polymerase, sigma-24 subunit, ECF subfamily</fullName>
    </submittedName>
</protein>
<dbReference type="PANTHER" id="PTHR43133:SF51">
    <property type="entry name" value="RNA POLYMERASE SIGMA FACTOR"/>
    <property type="match status" value="1"/>
</dbReference>
<name>A0A0G1BWK3_9BACT</name>
<evidence type="ECO:0000313" key="8">
    <source>
        <dbReference type="Proteomes" id="UP000034875"/>
    </source>
</evidence>
<comment type="similarity">
    <text evidence="1">Belongs to the sigma-70 factor family. ECF subfamily.</text>
</comment>
<dbReference type="NCBIfam" id="TIGR02937">
    <property type="entry name" value="sigma70-ECF"/>
    <property type="match status" value="1"/>
</dbReference>
<reference evidence="7 8" key="1">
    <citation type="journal article" date="2015" name="Nature">
        <title>rRNA introns, odd ribosomes, and small enigmatic genomes across a large radiation of phyla.</title>
        <authorList>
            <person name="Brown C.T."/>
            <person name="Hug L.A."/>
            <person name="Thomas B.C."/>
            <person name="Sharon I."/>
            <person name="Castelle C.J."/>
            <person name="Singh A."/>
            <person name="Wilkins M.J."/>
            <person name="Williams K.H."/>
            <person name="Banfield J.F."/>
        </authorList>
    </citation>
    <scope>NUCLEOTIDE SEQUENCE [LARGE SCALE GENOMIC DNA]</scope>
</reference>
<accession>A0A0G1BWK3</accession>
<evidence type="ECO:0000256" key="2">
    <source>
        <dbReference type="ARBA" id="ARBA00023015"/>
    </source>
</evidence>
<evidence type="ECO:0000259" key="6">
    <source>
        <dbReference type="Pfam" id="PF08281"/>
    </source>
</evidence>
<feature type="domain" description="RNA polymerase sigma-70 region 2" evidence="5">
    <location>
        <begin position="35"/>
        <end position="100"/>
    </location>
</feature>
<comment type="caution">
    <text evidence="7">The sequence shown here is derived from an EMBL/GenBank/DDBJ whole genome shotgun (WGS) entry which is preliminary data.</text>
</comment>
<dbReference type="Proteomes" id="UP000034875">
    <property type="component" value="Unassembled WGS sequence"/>
</dbReference>
<dbReference type="InterPro" id="IPR039425">
    <property type="entry name" value="RNA_pol_sigma-70-like"/>
</dbReference>
<gene>
    <name evidence="7" type="ORF">UV05_C0051G0005</name>
</gene>
<organism evidence="7 8">
    <name type="scientific">candidate division CPR1 bacterium GW2011_GWA2_42_17</name>
    <dbReference type="NCBI Taxonomy" id="1618341"/>
    <lineage>
        <taxon>Bacteria</taxon>
        <taxon>candidate division CPR1</taxon>
    </lineage>
</organism>
<dbReference type="Pfam" id="PF04542">
    <property type="entry name" value="Sigma70_r2"/>
    <property type="match status" value="1"/>
</dbReference>
<dbReference type="GO" id="GO:0003677">
    <property type="term" value="F:DNA binding"/>
    <property type="evidence" value="ECO:0007669"/>
    <property type="project" value="InterPro"/>
</dbReference>
<evidence type="ECO:0000259" key="5">
    <source>
        <dbReference type="Pfam" id="PF04542"/>
    </source>
</evidence>
<dbReference type="InterPro" id="IPR014284">
    <property type="entry name" value="RNA_pol_sigma-70_dom"/>
</dbReference>
<sequence length="189" mass="22211">MVISLKQMESLEKLTDEQVVDHVRTKDPEAYREIMARYQDKLMRYANYLARNDMEAADIVQNSFIKAFINLNGFDSKKKFSSWIYRIVHNEAINALAKRKHELPMPENMDFEDKENIEMNFTKEEVRAMVRGCLSQIPPLYAEPLSLFFHEEKSYEEISDILRLPIGTVGTRINRAKILMKKICQTTQK</sequence>